<evidence type="ECO:0000256" key="3">
    <source>
        <dbReference type="ARBA" id="ARBA00022448"/>
    </source>
</evidence>
<keyword evidence="10" id="KW-1185">Reference proteome</keyword>
<keyword evidence="5 8" id="KW-0812">Transmembrane</keyword>
<dbReference type="RefSeq" id="WP_104320890.1">
    <property type="nucleotide sequence ID" value="NZ_PSSX01000003.1"/>
</dbReference>
<keyword evidence="3" id="KW-0813">Transport</keyword>
<dbReference type="EMBL" id="PSSX01000003">
    <property type="protein sequence ID" value="PPI85111.1"/>
    <property type="molecule type" value="Genomic_DNA"/>
</dbReference>
<dbReference type="Proteomes" id="UP000239917">
    <property type="component" value="Unassembled WGS sequence"/>
</dbReference>
<dbReference type="GO" id="GO:0005886">
    <property type="term" value="C:plasma membrane"/>
    <property type="evidence" value="ECO:0007669"/>
    <property type="project" value="UniProtKB-SubCell"/>
</dbReference>
<feature type="transmembrane region" description="Helical" evidence="8">
    <location>
        <begin position="108"/>
        <end position="125"/>
    </location>
</feature>
<dbReference type="AlphaFoldDB" id="A0A2S5ZCP7"/>
<evidence type="ECO:0000256" key="7">
    <source>
        <dbReference type="ARBA" id="ARBA00023136"/>
    </source>
</evidence>
<dbReference type="OrthoDB" id="6197550at2"/>
<name>A0A2S5ZCP7_9GAMM</name>
<comment type="subcellular location">
    <subcellularLocation>
        <location evidence="1 8">Cell membrane</location>
        <topology evidence="1 8">Multi-pass membrane protein</topology>
    </subcellularLocation>
</comment>
<feature type="transmembrane region" description="Helical" evidence="8">
    <location>
        <begin position="39"/>
        <end position="62"/>
    </location>
</feature>
<dbReference type="InterPro" id="IPR052017">
    <property type="entry name" value="TSUP"/>
</dbReference>
<evidence type="ECO:0000256" key="2">
    <source>
        <dbReference type="ARBA" id="ARBA00009142"/>
    </source>
</evidence>
<evidence type="ECO:0000256" key="5">
    <source>
        <dbReference type="ARBA" id="ARBA00022692"/>
    </source>
</evidence>
<feature type="transmembrane region" description="Helical" evidence="8">
    <location>
        <begin position="173"/>
        <end position="197"/>
    </location>
</feature>
<keyword evidence="4 8" id="KW-1003">Cell membrane</keyword>
<feature type="transmembrane region" description="Helical" evidence="8">
    <location>
        <begin position="12"/>
        <end position="32"/>
    </location>
</feature>
<gene>
    <name evidence="9" type="ORF">KEHDKFFH_04955</name>
</gene>
<comment type="similarity">
    <text evidence="2 8">Belongs to the 4-toluene sulfonate uptake permease (TSUP) (TC 2.A.102) family.</text>
</comment>
<feature type="transmembrane region" description="Helical" evidence="8">
    <location>
        <begin position="203"/>
        <end position="223"/>
    </location>
</feature>
<dbReference type="Pfam" id="PF01925">
    <property type="entry name" value="TauE"/>
    <property type="match status" value="1"/>
</dbReference>
<dbReference type="PANTHER" id="PTHR30269:SF37">
    <property type="entry name" value="MEMBRANE TRANSPORTER PROTEIN"/>
    <property type="match status" value="1"/>
</dbReference>
<evidence type="ECO:0000256" key="6">
    <source>
        <dbReference type="ARBA" id="ARBA00022989"/>
    </source>
</evidence>
<sequence>MEVLNQLIPESLSLPVAVFLLASSTITSMITASLGAGGGVLLLVLMASWMPPAAIIPVHGMIQLGSNIGRAALTWRHVDWRVIAAFLPGVIAGAALGAWLLVNLPAHIWQLTIALFVLYLCWGPALPKGAFGAPGVFLASTLTSFVSLFVGATGPLVAAFIKQIHTDRFKTVATFATAMTLQHAPKALVFGAAGFMFFEWLPFILAMIACGFAGTWLGLHVLSTLSNRKFTLIFNIVLTALAIHLLWQASLSAGWW</sequence>
<dbReference type="PANTHER" id="PTHR30269">
    <property type="entry name" value="TRANSMEMBRANE PROTEIN YFCA"/>
    <property type="match status" value="1"/>
</dbReference>
<feature type="transmembrane region" description="Helical" evidence="8">
    <location>
        <begin position="82"/>
        <end position="101"/>
    </location>
</feature>
<accession>A0A2S5ZCP7</accession>
<reference evidence="9 10" key="1">
    <citation type="submission" date="2018-01" db="EMBL/GenBank/DDBJ databases">
        <title>Complete genome sequences of the type strains of Marinobacter flavimaris and Marinobacter maroccanus.</title>
        <authorList>
            <person name="Palau M."/>
            <person name="Boujida N."/>
            <person name="Manresa A."/>
            <person name="Minana-Galbis D."/>
        </authorList>
    </citation>
    <scope>NUCLEOTIDE SEQUENCE [LARGE SCALE GENOMIC DNA]</scope>
    <source>
        <strain evidence="9 10">N4</strain>
    </source>
</reference>
<feature type="transmembrane region" description="Helical" evidence="8">
    <location>
        <begin position="230"/>
        <end position="247"/>
    </location>
</feature>
<organism evidence="9 10">
    <name type="scientific">Marinobacter maroccanus</name>
    <dbReference type="NCBI Taxonomy" id="2055143"/>
    <lineage>
        <taxon>Bacteria</taxon>
        <taxon>Pseudomonadati</taxon>
        <taxon>Pseudomonadota</taxon>
        <taxon>Gammaproteobacteria</taxon>
        <taxon>Pseudomonadales</taxon>
        <taxon>Marinobacteraceae</taxon>
        <taxon>Marinobacter</taxon>
    </lineage>
</organism>
<protein>
    <recommendedName>
        <fullName evidence="8">Probable membrane transporter protein</fullName>
    </recommendedName>
</protein>
<evidence type="ECO:0000256" key="8">
    <source>
        <dbReference type="RuleBase" id="RU363041"/>
    </source>
</evidence>
<feature type="transmembrane region" description="Helical" evidence="8">
    <location>
        <begin position="137"/>
        <end position="161"/>
    </location>
</feature>
<comment type="caution">
    <text evidence="9">The sequence shown here is derived from an EMBL/GenBank/DDBJ whole genome shotgun (WGS) entry which is preliminary data.</text>
</comment>
<dbReference type="InterPro" id="IPR002781">
    <property type="entry name" value="TM_pro_TauE-like"/>
</dbReference>
<evidence type="ECO:0000256" key="1">
    <source>
        <dbReference type="ARBA" id="ARBA00004651"/>
    </source>
</evidence>
<keyword evidence="7 8" id="KW-0472">Membrane</keyword>
<evidence type="ECO:0000256" key="4">
    <source>
        <dbReference type="ARBA" id="ARBA00022475"/>
    </source>
</evidence>
<evidence type="ECO:0000313" key="10">
    <source>
        <dbReference type="Proteomes" id="UP000239917"/>
    </source>
</evidence>
<keyword evidence="6 8" id="KW-1133">Transmembrane helix</keyword>
<proteinExistence type="inferred from homology"/>
<evidence type="ECO:0000313" key="9">
    <source>
        <dbReference type="EMBL" id="PPI85111.1"/>
    </source>
</evidence>